<sequence length="100" mass="11077">MSQGIDGVQTVYTYEAVTEYGALHEVTETLQANGSIVPGQSTRNIECIAENGTTSRSEQYVHTGEDWSLIVSEDCEYDDEGQRAHQHDGMDVLRPVEGNR</sequence>
<proteinExistence type="predicted"/>
<accession>A0A6N2UZX9</accession>
<evidence type="ECO:0000256" key="1">
    <source>
        <dbReference type="SAM" id="MobiDB-lite"/>
    </source>
</evidence>
<reference evidence="2" key="1">
    <citation type="submission" date="2019-11" db="EMBL/GenBank/DDBJ databases">
        <authorList>
            <person name="Feng L."/>
        </authorList>
    </citation>
    <scope>NUCLEOTIDE SEQUENCE</scope>
    <source>
        <strain evidence="2">AMuciniphilaLFYP55</strain>
    </source>
</reference>
<evidence type="ECO:0000313" key="2">
    <source>
        <dbReference type="EMBL" id="VYT22867.1"/>
    </source>
</evidence>
<organism evidence="2">
    <name type="scientific">Akkermansia muciniphila</name>
    <dbReference type="NCBI Taxonomy" id="239935"/>
    <lineage>
        <taxon>Bacteria</taxon>
        <taxon>Pseudomonadati</taxon>
        <taxon>Verrucomicrobiota</taxon>
        <taxon>Verrucomicrobiia</taxon>
        <taxon>Verrucomicrobiales</taxon>
        <taxon>Akkermansiaceae</taxon>
        <taxon>Akkermansia</taxon>
    </lineage>
</organism>
<protein>
    <submittedName>
        <fullName evidence="2">Uncharacterized protein</fullName>
    </submittedName>
</protein>
<dbReference type="AlphaFoldDB" id="A0A6N2UZX9"/>
<gene>
    <name evidence="2" type="ORF">AMLFYP55_01185</name>
</gene>
<feature type="region of interest" description="Disordered" evidence="1">
    <location>
        <begin position="81"/>
        <end position="100"/>
    </location>
</feature>
<dbReference type="EMBL" id="CACRSS010000020">
    <property type="protein sequence ID" value="VYT22867.1"/>
    <property type="molecule type" value="Genomic_DNA"/>
</dbReference>
<name>A0A6N2UZX9_9BACT</name>
<dbReference type="RefSeq" id="WP_102721534.1">
    <property type="nucleotide sequence ID" value="NZ_CACRSS010000020.1"/>
</dbReference>
<feature type="compositionally biased region" description="Basic and acidic residues" evidence="1">
    <location>
        <begin position="81"/>
        <end position="91"/>
    </location>
</feature>